<feature type="compositionally biased region" description="Polar residues" evidence="1">
    <location>
        <begin position="21"/>
        <end position="34"/>
    </location>
</feature>
<reference evidence="3" key="1">
    <citation type="submission" date="2025-08" db="UniProtKB">
        <authorList>
            <consortium name="RefSeq"/>
        </authorList>
    </citation>
    <scope>IDENTIFICATION</scope>
    <source>
        <tissue evidence="3">Testes</tissue>
    </source>
</reference>
<keyword evidence="2" id="KW-1185">Reference proteome</keyword>
<organism evidence="2 3">
    <name type="scientific">Saccoglossus kowalevskii</name>
    <name type="common">Acorn worm</name>
    <dbReference type="NCBI Taxonomy" id="10224"/>
    <lineage>
        <taxon>Eukaryota</taxon>
        <taxon>Metazoa</taxon>
        <taxon>Hemichordata</taxon>
        <taxon>Enteropneusta</taxon>
        <taxon>Harrimaniidae</taxon>
        <taxon>Saccoglossus</taxon>
    </lineage>
</organism>
<feature type="region of interest" description="Disordered" evidence="1">
    <location>
        <begin position="1"/>
        <end position="38"/>
    </location>
</feature>
<dbReference type="Proteomes" id="UP000694865">
    <property type="component" value="Unplaced"/>
</dbReference>
<sequence length="346" mass="38283">MGKRLMSMLSTVEKKYDARSSTKQYNSTSVLESSVSREKKQTLETSLISGSQLHKKDDDCDKSNITKGILKNNHGKMHISSSAKHQNNGASSKDCVPDGSVIKKKRSHPHMDSDIVEKSINSEKCVNVQKKHSTQHILLSKPTTVVPNSRAELMGILVSDASKHFSEVTLKKVKKRLPSKHVHSVAKQHCGLSPTLSSDCVSAMLKRKEETNPICGVSQLHEHKDYANTAITDDKCTHEQIVEQKHPPNHITSENEIAGVLPNMQCSYCVPDANEQKTESSISTYLSLQDVNNERKQSKHSTISDQPYSSVSEDIEKEMVGLPIHTHSLKTHNSKCSLGAEEGQAL</sequence>
<gene>
    <name evidence="3" type="primary">LOC102806475</name>
</gene>
<proteinExistence type="predicted"/>
<dbReference type="RefSeq" id="XP_006825381.1">
    <property type="nucleotide sequence ID" value="XM_006825318.1"/>
</dbReference>
<dbReference type="GeneID" id="102806475"/>
<evidence type="ECO:0000256" key="1">
    <source>
        <dbReference type="SAM" id="MobiDB-lite"/>
    </source>
</evidence>
<name>A0ABM0MZE0_SACKO</name>
<protein>
    <submittedName>
        <fullName evidence="3">Uncharacterized protein LOC102806475</fullName>
    </submittedName>
</protein>
<accession>A0ABM0MZE0</accession>
<evidence type="ECO:0000313" key="3">
    <source>
        <dbReference type="RefSeq" id="XP_006825381.1"/>
    </source>
</evidence>
<evidence type="ECO:0000313" key="2">
    <source>
        <dbReference type="Proteomes" id="UP000694865"/>
    </source>
</evidence>